<protein>
    <submittedName>
        <fullName evidence="2">Uncharacterized protein</fullName>
    </submittedName>
</protein>
<sequence length="103" mass="11789">MPTLQTLPEGAGYYIRKGRLTLTATRRGDSLELDATTDSTQVLLTEETRRSLRHKTLRQERHERKDIRTGLTAALTRPLTLIIIALLITTAIALWHRIKSKRK</sequence>
<proteinExistence type="predicted"/>
<keyword evidence="1" id="KW-1133">Transmembrane helix</keyword>
<evidence type="ECO:0000313" key="2">
    <source>
        <dbReference type="EMBL" id="DAD84870.1"/>
    </source>
</evidence>
<accession>A0A8S5MRD3</accession>
<feature type="transmembrane region" description="Helical" evidence="1">
    <location>
        <begin position="79"/>
        <end position="98"/>
    </location>
</feature>
<evidence type="ECO:0000256" key="1">
    <source>
        <dbReference type="SAM" id="Phobius"/>
    </source>
</evidence>
<name>A0A8S5MRD3_9CAUD</name>
<keyword evidence="1" id="KW-0812">Transmembrane</keyword>
<organism evidence="2">
    <name type="scientific">Myoviridae sp. ctfrL10</name>
    <dbReference type="NCBI Taxonomy" id="2826678"/>
    <lineage>
        <taxon>Viruses</taxon>
        <taxon>Duplodnaviria</taxon>
        <taxon>Heunggongvirae</taxon>
        <taxon>Uroviricota</taxon>
        <taxon>Caudoviricetes</taxon>
    </lineage>
</organism>
<reference evidence="2" key="1">
    <citation type="journal article" date="2021" name="Proc. Natl. Acad. Sci. U.S.A.">
        <title>A Catalog of Tens of Thousands of Viruses from Human Metagenomes Reveals Hidden Associations with Chronic Diseases.</title>
        <authorList>
            <person name="Tisza M.J."/>
            <person name="Buck C.B."/>
        </authorList>
    </citation>
    <scope>NUCLEOTIDE SEQUENCE</scope>
    <source>
        <strain evidence="2">CtfrL10</strain>
    </source>
</reference>
<keyword evidence="1" id="KW-0472">Membrane</keyword>
<dbReference type="EMBL" id="BK014968">
    <property type="protein sequence ID" value="DAD84870.1"/>
    <property type="molecule type" value="Genomic_DNA"/>
</dbReference>